<dbReference type="Gene3D" id="3.60.21.70">
    <property type="entry name" value="PhoD-like phosphatase"/>
    <property type="match status" value="1"/>
</dbReference>
<dbReference type="SUPFAM" id="SSF56300">
    <property type="entry name" value="Metallo-dependent phosphatases"/>
    <property type="match status" value="1"/>
</dbReference>
<name>A0A1I1DWA3_9RHOB</name>
<proteinExistence type="predicted"/>
<keyword evidence="3" id="KW-1185">Reference proteome</keyword>
<accession>A0A1I1DWA3</accession>
<protein>
    <submittedName>
        <fullName evidence="2">Alkaline phosphatase D</fullName>
    </submittedName>
</protein>
<dbReference type="InterPro" id="IPR029052">
    <property type="entry name" value="Metallo-depent_PP-like"/>
</dbReference>
<dbReference type="Proteomes" id="UP000198728">
    <property type="component" value="Unassembled WGS sequence"/>
</dbReference>
<feature type="domain" description="PhoD-like phosphatase metallophosphatase" evidence="1">
    <location>
        <begin position="38"/>
        <end position="306"/>
    </location>
</feature>
<sequence>MLTRRLFLSSAVATGMTAGPFSRAIGQTSTQTLSRIAFGSCAKQWEPQPIWNAIARREPDLFLFLGDAIYGDWHGDEVFIATEESLRADWDQLAAIPEFATFREQVPMLATWDNHDFGKHDGGAEFELKEQSKKLFLDFFGEPPNTERRNRPGIYDAMTYGPEGRRVQIILLDCRTFKSPYSPDPRSAEEKAALNIRGQYLPATDPDATLLGEAQWLWLDEQLQKPAELRLIASGTQIVADEKAMEEWGNFPAERRKLFDLVGKTDAEGVILLSGNVHFSEVSRTTEGPYPLTDFTSSGLTHSTPAYAELKNSKRVAGPFTGVNFGEIDIRWEDPEGTNVILTCLDAEGSAQFEHTVQLSSLKET</sequence>
<reference evidence="2 3" key="1">
    <citation type="submission" date="2016-10" db="EMBL/GenBank/DDBJ databases">
        <authorList>
            <person name="de Groot N.N."/>
        </authorList>
    </citation>
    <scope>NUCLEOTIDE SEQUENCE [LARGE SCALE GENOMIC DNA]</scope>
    <source>
        <strain evidence="2 3">DSM 19548</strain>
    </source>
</reference>
<dbReference type="EMBL" id="FOLG01000001">
    <property type="protein sequence ID" value="SFB77000.1"/>
    <property type="molecule type" value="Genomic_DNA"/>
</dbReference>
<dbReference type="PANTHER" id="PTHR33987:SF1">
    <property type="entry name" value="CALCINEURIN-LIKE METALLO-PHOSPHOESTERASE SUPERFAMILY PROTEIN"/>
    <property type="match status" value="1"/>
</dbReference>
<dbReference type="STRING" id="441112.SAMN04488094_101407"/>
<dbReference type="CDD" id="cd07389">
    <property type="entry name" value="MPP_PhoD"/>
    <property type="match status" value="1"/>
</dbReference>
<dbReference type="InterPro" id="IPR018946">
    <property type="entry name" value="PhoD-like_MPP"/>
</dbReference>
<dbReference type="InterPro" id="IPR038607">
    <property type="entry name" value="PhoD-like_sf"/>
</dbReference>
<organism evidence="2 3">
    <name type="scientific">Tropicimonas isoalkanivorans</name>
    <dbReference type="NCBI Taxonomy" id="441112"/>
    <lineage>
        <taxon>Bacteria</taxon>
        <taxon>Pseudomonadati</taxon>
        <taxon>Pseudomonadota</taxon>
        <taxon>Alphaproteobacteria</taxon>
        <taxon>Rhodobacterales</taxon>
        <taxon>Roseobacteraceae</taxon>
        <taxon>Tropicimonas</taxon>
    </lineage>
</organism>
<evidence type="ECO:0000313" key="3">
    <source>
        <dbReference type="Proteomes" id="UP000198728"/>
    </source>
</evidence>
<evidence type="ECO:0000313" key="2">
    <source>
        <dbReference type="EMBL" id="SFB77000.1"/>
    </source>
</evidence>
<evidence type="ECO:0000259" key="1">
    <source>
        <dbReference type="Pfam" id="PF09423"/>
    </source>
</evidence>
<dbReference type="AlphaFoldDB" id="A0A1I1DWA3"/>
<gene>
    <name evidence="2" type="ORF">SAMN04488094_101407</name>
</gene>
<dbReference type="Pfam" id="PF09423">
    <property type="entry name" value="PhoD"/>
    <property type="match status" value="1"/>
</dbReference>
<dbReference type="PANTHER" id="PTHR33987">
    <property type="entry name" value="CALCINEURIN-LIKE METALLO-PHOSPHOESTERASE SUPERFAMILY PROTEIN"/>
    <property type="match status" value="1"/>
</dbReference>